<name>A0A0J1FT79_9FIRM</name>
<organism evidence="3 4">
    <name type="scientific">Desulfosporosinus acididurans</name>
    <dbReference type="NCBI Taxonomy" id="476652"/>
    <lineage>
        <taxon>Bacteria</taxon>
        <taxon>Bacillati</taxon>
        <taxon>Bacillota</taxon>
        <taxon>Clostridia</taxon>
        <taxon>Eubacteriales</taxon>
        <taxon>Desulfitobacteriaceae</taxon>
        <taxon>Desulfosporosinus</taxon>
    </lineage>
</organism>
<accession>A0A0J1FT79</accession>
<evidence type="ECO:0000313" key="4">
    <source>
        <dbReference type="Proteomes" id="UP000036356"/>
    </source>
</evidence>
<dbReference type="PANTHER" id="PTHR35038">
    <property type="entry name" value="DISSIMILATORY SULFITE REDUCTASE SIRA"/>
    <property type="match status" value="1"/>
</dbReference>
<dbReference type="EMBL" id="LDZY01000005">
    <property type="protein sequence ID" value="KLU66178.1"/>
    <property type="molecule type" value="Genomic_DNA"/>
</dbReference>
<dbReference type="CDD" id="cd08168">
    <property type="entry name" value="Cytochrom_C3"/>
    <property type="match status" value="1"/>
</dbReference>
<feature type="coiled-coil region" evidence="2">
    <location>
        <begin position="40"/>
        <end position="76"/>
    </location>
</feature>
<evidence type="ECO:0000256" key="1">
    <source>
        <dbReference type="ARBA" id="ARBA00022729"/>
    </source>
</evidence>
<keyword evidence="2" id="KW-0175">Coiled coil</keyword>
<dbReference type="AlphaFoldDB" id="A0A0J1FT79"/>
<comment type="caution">
    <text evidence="3">The sequence shown here is derived from an EMBL/GenBank/DDBJ whole genome shotgun (WGS) entry which is preliminary data.</text>
</comment>
<sequence length="499" mass="54979">MKKALILASLFLSLVILILFIQGSTPNWAQYQREYFKEQAVRLQAQLNSTKDTAKRTQLQQEIKSLQNRKPEVIDLVLPNGNVERCKTCHIGIEEISSSHPSNTFGCVACHGGNPLSLDKATAHDQMYGGGHPGSLNAVSLSCGGKAENGMSCHSGNQETAKNEVDLVKTSIMSTKAGELSVVRRMFGFDKTNEVPGLVKGQSAALYPNPLQGQPNQKAFQQNCLSQCHQNGGEIPAFPTPDNHSLQGSQTGVKSQTENKITANGCEVCHVLTNPMHTYIGTDTTMRSADLGWGMTHSLTTQIPYTQCNQCHNQGNHDPLKMSFAFRSDMTKVISDWKSGDTNYLDRVKDYYLPGEIFAQCEVSLDCIDCHTRQDVMGDNLLHTSQYDAVHLQCQDCHGTKNTLPKTKKIVTPKDLAFEEQLTNPKFPVLKLGDEILVTGKGEELPFIRHEGNSWLQTSRVTGKTFNIPLVYGSTCQQSLLEQGADSCHKCHDRSAAHP</sequence>
<proteinExistence type="predicted"/>
<keyword evidence="1" id="KW-0732">Signal</keyword>
<keyword evidence="4" id="KW-1185">Reference proteome</keyword>
<evidence type="ECO:0000313" key="3">
    <source>
        <dbReference type="EMBL" id="KLU66178.1"/>
    </source>
</evidence>
<dbReference type="STRING" id="476652.DEAC_c15770"/>
<dbReference type="PATRIC" id="fig|476652.3.peg.1631"/>
<gene>
    <name evidence="3" type="ORF">DEAC_c15770</name>
</gene>
<dbReference type="RefSeq" id="WP_047809480.1">
    <property type="nucleotide sequence ID" value="NZ_LDZY01000005.1"/>
</dbReference>
<dbReference type="InterPro" id="IPR036280">
    <property type="entry name" value="Multihaem_cyt_sf"/>
</dbReference>
<reference evidence="3 4" key="1">
    <citation type="submission" date="2015-06" db="EMBL/GenBank/DDBJ databases">
        <title>Draft genome of the moderately acidophilic sulfate reducer Candidatus Desulfosporosinus acididurans strain M1.</title>
        <authorList>
            <person name="Poehlein A."/>
            <person name="Petzsch P."/>
            <person name="Johnson B.D."/>
            <person name="Schloemann M."/>
            <person name="Daniel R."/>
            <person name="Muehling M."/>
        </authorList>
    </citation>
    <scope>NUCLEOTIDE SEQUENCE [LARGE SCALE GENOMIC DNA]</scope>
    <source>
        <strain evidence="3 4">M1</strain>
    </source>
</reference>
<dbReference type="InterPro" id="IPR051829">
    <property type="entry name" value="Multiheme_Cytochr_ET"/>
</dbReference>
<dbReference type="SUPFAM" id="SSF48695">
    <property type="entry name" value="Multiheme cytochromes"/>
    <property type="match status" value="3"/>
</dbReference>
<dbReference type="Proteomes" id="UP000036356">
    <property type="component" value="Unassembled WGS sequence"/>
</dbReference>
<protein>
    <submittedName>
        <fullName evidence="3">Uncharacterized protein</fullName>
    </submittedName>
</protein>
<evidence type="ECO:0000256" key="2">
    <source>
        <dbReference type="SAM" id="Coils"/>
    </source>
</evidence>